<keyword evidence="9" id="KW-1185">Reference proteome</keyword>
<dbReference type="InParanoid" id="A0A251TNZ9"/>
<evidence type="ECO:0000313" key="9">
    <source>
        <dbReference type="Proteomes" id="UP000215914"/>
    </source>
</evidence>
<dbReference type="Gramene" id="mRNA:HanXRQr2_Chr10g0455991">
    <property type="protein sequence ID" value="CDS:HanXRQr2_Chr10g0455991.1"/>
    <property type="gene ID" value="HanXRQr2_Chr10g0455991"/>
</dbReference>
<dbReference type="CDD" id="cd00167">
    <property type="entry name" value="SANT"/>
    <property type="match status" value="1"/>
</dbReference>
<reference evidence="8" key="2">
    <citation type="submission" date="2017-02" db="EMBL/GenBank/DDBJ databases">
        <title>Sunflower complete genome.</title>
        <authorList>
            <person name="Langlade N."/>
            <person name="Munos S."/>
        </authorList>
    </citation>
    <scope>NUCLEOTIDE SEQUENCE [LARGE SCALE GENOMIC DNA]</scope>
    <source>
        <tissue evidence="8">Leaves</tissue>
    </source>
</reference>
<dbReference type="GO" id="GO:0003677">
    <property type="term" value="F:DNA binding"/>
    <property type="evidence" value="ECO:0007669"/>
    <property type="project" value="UniProtKB-KW"/>
</dbReference>
<dbReference type="InterPro" id="IPR017930">
    <property type="entry name" value="Myb_dom"/>
</dbReference>
<feature type="domain" description="Myb-like" evidence="4">
    <location>
        <begin position="451"/>
        <end position="504"/>
    </location>
</feature>
<feature type="domain" description="Myb-like" evidence="4">
    <location>
        <begin position="380"/>
        <end position="449"/>
    </location>
</feature>
<feature type="domain" description="HTH myb-type" evidence="6">
    <location>
        <begin position="335"/>
        <end position="383"/>
    </location>
</feature>
<evidence type="ECO:0000259" key="5">
    <source>
        <dbReference type="PROSITE" id="PS51293"/>
    </source>
</evidence>
<dbReference type="Gene3D" id="1.10.10.60">
    <property type="entry name" value="Homeodomain-like"/>
    <property type="match status" value="2"/>
</dbReference>
<name>A0A251TNZ9_HELAN</name>
<sequence length="544" mass="62576">MSQIEEKSKKGKQNETNNLQDIDNGDSCLNTAGGFSKDNKLKSVLNEDEVEKSEGNDGNLAQPVKKKRKHEVTENESKLKVKSEKVSFSSRVETDGDSCVNAAGDFPKDNELKSLLNEDKNEDEVEKSKGNDGKLAKKTKKKRKREVTENESKSKVKSGKVSFSSRVETDGDSCLNAAGDFSKDNKLKSVLNEDKDEDEVEKGKGNDDNLAKVKKKRKVTENESNSKVKVKKVSFSSHVETFPASDTQNEKSKTEEDNLVRGKRFTPEEDEIVKDAVLHYIKSHALGEEGLNMVLNCHAYPQIRNCWREIGMCIPYRPHTAIYYRAHTLFERGEKRKWTKEETEFLQECYEKHGNDWKMVAKELGKNRVHVKDKWRRIKLSNKRRGKWSQEEYQNLYDLVNLDLQMKVVSQEKRSKHGMLRDDIPWGAISDKLSTRTDSTCCLKWYSQLTSSLVAENKWSNADDYRLIKALYDLDAACVEDVDWDSILEHRPGDVCRKRWDQMVLHIGYHGSKPFSEQVEILSERYCPDLTEIREAWDGKPSRQ</sequence>
<dbReference type="EMBL" id="MNCJ02000325">
    <property type="protein sequence ID" value="KAF5787716.1"/>
    <property type="molecule type" value="Genomic_DNA"/>
</dbReference>
<keyword evidence="8" id="KW-0238">DNA-binding</keyword>
<evidence type="ECO:0000259" key="4">
    <source>
        <dbReference type="PROSITE" id="PS50090"/>
    </source>
</evidence>
<dbReference type="PANTHER" id="PTHR47430:SF4">
    <property type="entry name" value="GB|AAC33480.1"/>
    <property type="match status" value="1"/>
</dbReference>
<feature type="region of interest" description="Disordered" evidence="3">
    <location>
        <begin position="1"/>
        <end position="228"/>
    </location>
</feature>
<dbReference type="EMBL" id="CM007899">
    <property type="protein sequence ID" value="OTG12463.1"/>
    <property type="molecule type" value="Genomic_DNA"/>
</dbReference>
<feature type="compositionally biased region" description="Basic residues" evidence="3">
    <location>
        <begin position="136"/>
        <end position="145"/>
    </location>
</feature>
<dbReference type="OrthoDB" id="39591at2759"/>
<dbReference type="InterPro" id="IPR009057">
    <property type="entry name" value="Homeodomain-like_sf"/>
</dbReference>
<feature type="compositionally biased region" description="Basic and acidic residues" evidence="3">
    <location>
        <begin position="181"/>
        <end position="193"/>
    </location>
</feature>
<organism evidence="8 9">
    <name type="scientific">Helianthus annuus</name>
    <name type="common">Common sunflower</name>
    <dbReference type="NCBI Taxonomy" id="4232"/>
    <lineage>
        <taxon>Eukaryota</taxon>
        <taxon>Viridiplantae</taxon>
        <taxon>Streptophyta</taxon>
        <taxon>Embryophyta</taxon>
        <taxon>Tracheophyta</taxon>
        <taxon>Spermatophyta</taxon>
        <taxon>Magnoliopsida</taxon>
        <taxon>eudicotyledons</taxon>
        <taxon>Gunneridae</taxon>
        <taxon>Pentapetalae</taxon>
        <taxon>asterids</taxon>
        <taxon>campanulids</taxon>
        <taxon>Asterales</taxon>
        <taxon>Asteraceae</taxon>
        <taxon>Asteroideae</taxon>
        <taxon>Heliantheae alliance</taxon>
        <taxon>Heliantheae</taxon>
        <taxon>Helianthus</taxon>
    </lineage>
</organism>
<gene>
    <name evidence="8" type="ORF">HannXRQ_Chr10g0309901</name>
    <name evidence="7" type="ORF">HanXRQr2_Chr10g0455991</name>
</gene>
<dbReference type="SUPFAM" id="SSF46689">
    <property type="entry name" value="Homeodomain-like"/>
    <property type="match status" value="2"/>
</dbReference>
<dbReference type="PROSITE" id="PS51294">
    <property type="entry name" value="HTH_MYB"/>
    <property type="match status" value="1"/>
</dbReference>
<feature type="compositionally biased region" description="Basic and acidic residues" evidence="3">
    <location>
        <begin position="71"/>
        <end position="85"/>
    </location>
</feature>
<dbReference type="AlphaFoldDB" id="A0A251TNZ9"/>
<dbReference type="PROSITE" id="PS50090">
    <property type="entry name" value="MYB_LIKE"/>
    <property type="match status" value="3"/>
</dbReference>
<dbReference type="SMART" id="SM00717">
    <property type="entry name" value="SANT"/>
    <property type="match status" value="4"/>
</dbReference>
<comment type="subcellular location">
    <subcellularLocation>
        <location evidence="1">Nucleus</location>
    </subcellularLocation>
</comment>
<dbReference type="OMA" id="WAHIAKM"/>
<feature type="compositionally biased region" description="Basic and acidic residues" evidence="3">
    <location>
        <begin position="201"/>
        <end position="211"/>
    </location>
</feature>
<evidence type="ECO:0000256" key="2">
    <source>
        <dbReference type="ARBA" id="ARBA00023242"/>
    </source>
</evidence>
<dbReference type="GO" id="GO:0005634">
    <property type="term" value="C:nucleus"/>
    <property type="evidence" value="ECO:0007669"/>
    <property type="project" value="UniProtKB-SubCell"/>
</dbReference>
<dbReference type="Proteomes" id="UP000215914">
    <property type="component" value="Chromosome 10"/>
</dbReference>
<dbReference type="PANTHER" id="PTHR47430">
    <property type="entry name" value="GB|AAC33480.1"/>
    <property type="match status" value="1"/>
</dbReference>
<dbReference type="STRING" id="4232.A0A251TNZ9"/>
<feature type="compositionally biased region" description="Basic and acidic residues" evidence="3">
    <location>
        <begin position="106"/>
        <end position="119"/>
    </location>
</feature>
<feature type="domain" description="Myb-like" evidence="4">
    <location>
        <begin position="330"/>
        <end position="379"/>
    </location>
</feature>
<dbReference type="PROSITE" id="PS51293">
    <property type="entry name" value="SANT"/>
    <property type="match status" value="1"/>
</dbReference>
<accession>A0A251TNZ9</accession>
<reference evidence="7" key="3">
    <citation type="submission" date="2020-06" db="EMBL/GenBank/DDBJ databases">
        <title>Helianthus annuus Genome sequencing and assembly Release 2.</title>
        <authorList>
            <person name="Gouzy J."/>
            <person name="Langlade N."/>
            <person name="Munos S."/>
        </authorList>
    </citation>
    <scope>NUCLEOTIDE SEQUENCE</scope>
    <source>
        <tissue evidence="7">Leaves</tissue>
    </source>
</reference>
<feature type="compositionally biased region" description="Basic and acidic residues" evidence="3">
    <location>
        <begin position="126"/>
        <end position="135"/>
    </location>
</feature>
<dbReference type="Pfam" id="PF13921">
    <property type="entry name" value="Myb_DNA-bind_6"/>
    <property type="match status" value="1"/>
</dbReference>
<evidence type="ECO:0000313" key="8">
    <source>
        <dbReference type="EMBL" id="OTG12463.1"/>
    </source>
</evidence>
<dbReference type="InterPro" id="IPR001005">
    <property type="entry name" value="SANT/Myb"/>
</dbReference>
<evidence type="ECO:0000313" key="7">
    <source>
        <dbReference type="EMBL" id="KAF5787716.1"/>
    </source>
</evidence>
<proteinExistence type="predicted"/>
<dbReference type="FunCoup" id="A0A251TNZ9">
    <property type="interactions" value="136"/>
</dbReference>
<evidence type="ECO:0000256" key="1">
    <source>
        <dbReference type="ARBA" id="ARBA00004123"/>
    </source>
</evidence>
<evidence type="ECO:0000256" key="3">
    <source>
        <dbReference type="SAM" id="MobiDB-lite"/>
    </source>
</evidence>
<reference evidence="7 9" key="1">
    <citation type="journal article" date="2017" name="Nature">
        <title>The sunflower genome provides insights into oil metabolism, flowering and Asterid evolution.</title>
        <authorList>
            <person name="Badouin H."/>
            <person name="Gouzy J."/>
            <person name="Grassa C.J."/>
            <person name="Murat F."/>
            <person name="Staton S.E."/>
            <person name="Cottret L."/>
            <person name="Lelandais-Briere C."/>
            <person name="Owens G.L."/>
            <person name="Carrere S."/>
            <person name="Mayjonade B."/>
            <person name="Legrand L."/>
            <person name="Gill N."/>
            <person name="Kane N.C."/>
            <person name="Bowers J.E."/>
            <person name="Hubner S."/>
            <person name="Bellec A."/>
            <person name="Berard A."/>
            <person name="Berges H."/>
            <person name="Blanchet N."/>
            <person name="Boniface M.C."/>
            <person name="Brunel D."/>
            <person name="Catrice O."/>
            <person name="Chaidir N."/>
            <person name="Claudel C."/>
            <person name="Donnadieu C."/>
            <person name="Faraut T."/>
            <person name="Fievet G."/>
            <person name="Helmstetter N."/>
            <person name="King M."/>
            <person name="Knapp S.J."/>
            <person name="Lai Z."/>
            <person name="Le Paslier M.C."/>
            <person name="Lippi Y."/>
            <person name="Lorenzon L."/>
            <person name="Mandel J.R."/>
            <person name="Marage G."/>
            <person name="Marchand G."/>
            <person name="Marquand E."/>
            <person name="Bret-Mestries E."/>
            <person name="Morien E."/>
            <person name="Nambeesan S."/>
            <person name="Nguyen T."/>
            <person name="Pegot-Espagnet P."/>
            <person name="Pouilly N."/>
            <person name="Raftis F."/>
            <person name="Sallet E."/>
            <person name="Schiex T."/>
            <person name="Thomas J."/>
            <person name="Vandecasteele C."/>
            <person name="Vares D."/>
            <person name="Vear F."/>
            <person name="Vautrin S."/>
            <person name="Crespi M."/>
            <person name="Mangin B."/>
            <person name="Burke J.M."/>
            <person name="Salse J."/>
            <person name="Munos S."/>
            <person name="Vincourt P."/>
            <person name="Rieseberg L.H."/>
            <person name="Langlade N.B."/>
        </authorList>
    </citation>
    <scope>NUCLEOTIDE SEQUENCE [LARGE SCALE GENOMIC DNA]</scope>
    <source>
        <strain evidence="9">cv. SF193</strain>
        <tissue evidence="7">Leaves</tissue>
    </source>
</reference>
<feature type="domain" description="SANT" evidence="5">
    <location>
        <begin position="333"/>
        <end position="383"/>
    </location>
</feature>
<evidence type="ECO:0000259" key="6">
    <source>
        <dbReference type="PROSITE" id="PS51294"/>
    </source>
</evidence>
<dbReference type="InterPro" id="IPR017884">
    <property type="entry name" value="SANT_dom"/>
</dbReference>
<protein>
    <submittedName>
        <fullName evidence="8">Putative homeodomain-like, Myb-like domain protein</fullName>
    </submittedName>
    <submittedName>
        <fullName evidence="7">Transcription factor MYB-HB-like family</fullName>
    </submittedName>
</protein>
<keyword evidence="2" id="KW-0539">Nucleus</keyword>
<keyword evidence="8" id="KW-0371">Homeobox</keyword>